<feature type="domain" description="XdhC Rossmann" evidence="2">
    <location>
        <begin position="168"/>
        <end position="313"/>
    </location>
</feature>
<dbReference type="Pfam" id="PF13478">
    <property type="entry name" value="XdhC_C"/>
    <property type="match status" value="1"/>
</dbReference>
<name>A0A1S8YRD9_9GAMM</name>
<dbReference type="Proteomes" id="UP000190667">
    <property type="component" value="Unassembled WGS sequence"/>
</dbReference>
<dbReference type="PANTHER" id="PTHR30388">
    <property type="entry name" value="ALDEHYDE OXIDOREDUCTASE MOLYBDENUM COFACTOR ASSEMBLY PROTEIN"/>
    <property type="match status" value="1"/>
</dbReference>
<dbReference type="EMBL" id="MRUL01000002">
    <property type="protein sequence ID" value="OON41382.1"/>
    <property type="molecule type" value="Genomic_DNA"/>
</dbReference>
<evidence type="ECO:0000313" key="4">
    <source>
        <dbReference type="Proteomes" id="UP000190667"/>
    </source>
</evidence>
<dbReference type="InterPro" id="IPR003777">
    <property type="entry name" value="XdhC_CoxI"/>
</dbReference>
<feature type="domain" description="XdhC- CoxI" evidence="1">
    <location>
        <begin position="18"/>
        <end position="80"/>
    </location>
</feature>
<accession>A0A1S8YRD9</accession>
<dbReference type="AlphaFoldDB" id="A0A1S8YRD9"/>
<comment type="caution">
    <text evidence="3">The sequence shown here is derived from an EMBL/GenBank/DDBJ whole genome shotgun (WGS) entry which is preliminary data.</text>
</comment>
<dbReference type="STRING" id="1926881.BTJ39_05320"/>
<protein>
    <submittedName>
        <fullName evidence="3">XshC-Cox1 family protein</fullName>
    </submittedName>
</protein>
<organism evidence="3 4">
    <name type="scientific">Izhakiella australiensis</name>
    <dbReference type="NCBI Taxonomy" id="1926881"/>
    <lineage>
        <taxon>Bacteria</taxon>
        <taxon>Pseudomonadati</taxon>
        <taxon>Pseudomonadota</taxon>
        <taxon>Gammaproteobacteria</taxon>
        <taxon>Enterobacterales</taxon>
        <taxon>Erwiniaceae</taxon>
        <taxon>Izhakiella</taxon>
    </lineage>
</organism>
<sequence>MQHLDIAVINQAIDWLPQRPVWLCTVLSTYGSSPRAPGSLMVADGRQRYCGSLSGGCIEEDFLQRIAAGEYQAASQIIRYGEGALTPNIALPCGGSLDVLIEYLTPDEASMSYLRQIAAALTGHYALEKSITLPAAGEIRRCENFTGTRQVVRRGSQVRLFIAAAPQLLIAGLSSVALYCAEFANALGFHVIVCENRAEALENFAPQLTSEITLLRQFPAKYIEQNGCHANTAVVALTHDPRMDDLTLMEAIDTPAFYIGAMGSLRNSQQRLKRLQTIAEFTDQQLSRINAPIGLPLGSKTPAEIALAVMADIVQRKNQTAASDGEAAGAS</sequence>
<dbReference type="Gene3D" id="3.40.50.720">
    <property type="entry name" value="NAD(P)-binding Rossmann-like Domain"/>
    <property type="match status" value="1"/>
</dbReference>
<dbReference type="RefSeq" id="WP_078001634.1">
    <property type="nucleotide sequence ID" value="NZ_MRUL01000002.1"/>
</dbReference>
<dbReference type="Pfam" id="PF02625">
    <property type="entry name" value="XdhC_CoxI"/>
    <property type="match status" value="1"/>
</dbReference>
<dbReference type="OrthoDB" id="9815497at2"/>
<reference evidence="3 4" key="1">
    <citation type="submission" date="2016-12" db="EMBL/GenBank/DDBJ databases">
        <title>Izhakiella australiana sp. nov. of genus Izhakiella isolated from Australian desert.</title>
        <authorList>
            <person name="Ji M."/>
        </authorList>
    </citation>
    <scope>NUCLEOTIDE SEQUENCE [LARGE SCALE GENOMIC DNA]</scope>
    <source>
        <strain evidence="3 4">D4N98</strain>
    </source>
</reference>
<dbReference type="PANTHER" id="PTHR30388:SF4">
    <property type="entry name" value="MOLYBDENUM COFACTOR INSERTION CHAPERONE PAOD"/>
    <property type="match status" value="1"/>
</dbReference>
<proteinExistence type="predicted"/>
<dbReference type="InterPro" id="IPR052698">
    <property type="entry name" value="MoCofactor_Util/Proc"/>
</dbReference>
<dbReference type="InterPro" id="IPR027051">
    <property type="entry name" value="XdhC_Rossmann_dom"/>
</dbReference>
<evidence type="ECO:0000259" key="1">
    <source>
        <dbReference type="Pfam" id="PF02625"/>
    </source>
</evidence>
<gene>
    <name evidence="3" type="ORF">BTJ39_05320</name>
</gene>
<keyword evidence="4" id="KW-1185">Reference proteome</keyword>
<evidence type="ECO:0000313" key="3">
    <source>
        <dbReference type="EMBL" id="OON41382.1"/>
    </source>
</evidence>
<evidence type="ECO:0000259" key="2">
    <source>
        <dbReference type="Pfam" id="PF13478"/>
    </source>
</evidence>